<sequence length="381" mass="39693">MEQLTAEFGGTGQVGTGVGPVLEKFDSVSRIAVLRGGGLGDLIFAIPAMAALKAAYPDATLTLLGSPIHKSLLAAVKGPVDEVCILPFAEGVRPGDEDPEALEAFFADMRARNFDLAVQVHGGGRYSNPFLLRLGARHTVGIRTPDAASLERTVPYLYYQHEPLRAVEVAGFAGAFPVDLEARLEPLTKLRGAYNGTGDDGGQPLVVIHPGATDPRRRWPVGQFAELAAACGADGCRVVVVGDKSEQELAEQIAEQAASAAVTSVAGALDMAGLVSLLAEAAVVVGNDSGPRHLAQALGVPTVGIFWAGNIINAGALGRSLHRIHASWVTTCPSCGIDVTQVGWTAPRCVHNDSIVAGVPVRDVYEDVRSLMATAAVRQGA</sequence>
<dbReference type="SUPFAM" id="SSF53756">
    <property type="entry name" value="UDP-Glycosyltransferase/glycogen phosphorylase"/>
    <property type="match status" value="1"/>
</dbReference>
<dbReference type="Proteomes" id="UP000294621">
    <property type="component" value="Unassembled WGS sequence"/>
</dbReference>
<gene>
    <name evidence="3" type="ORF">E2R57_05225</name>
</gene>
<proteinExistence type="predicted"/>
<comment type="caution">
    <text evidence="3">The sequence shown here is derived from an EMBL/GenBank/DDBJ whole genome shotgun (WGS) entry which is preliminary data.</text>
</comment>
<reference evidence="3 4" key="1">
    <citation type="submission" date="2019-03" db="EMBL/GenBank/DDBJ databases">
        <title>Genome Sequencing and Assembly of Various Microbes Isolated from Partially Reclaimed Soil and Acid Mine Drainage (AMD) Site.</title>
        <authorList>
            <person name="Steinbock B."/>
            <person name="Bechtold R."/>
            <person name="Sevigny J.L."/>
            <person name="Thomas D."/>
            <person name="Cuthill L.R."/>
            <person name="Aveiro Johannsen E.J."/>
            <person name="Thomas K."/>
            <person name="Ghosh A."/>
        </authorList>
    </citation>
    <scope>NUCLEOTIDE SEQUENCE [LARGE SCALE GENOMIC DNA]</scope>
    <source>
        <strain evidence="3 4">S-A1</strain>
    </source>
</reference>
<dbReference type="InterPro" id="IPR002201">
    <property type="entry name" value="Glyco_trans_9"/>
</dbReference>
<dbReference type="GO" id="GO:0008713">
    <property type="term" value="F:ADP-heptose-lipopolysaccharide heptosyltransferase activity"/>
    <property type="evidence" value="ECO:0007669"/>
    <property type="project" value="TreeGrafter"/>
</dbReference>
<dbReference type="CDD" id="cd03789">
    <property type="entry name" value="GT9_LPS_heptosyltransferase"/>
    <property type="match status" value="1"/>
</dbReference>
<name>A0A4V3B290_9MICC</name>
<organism evidence="3 4">
    <name type="scientific">Arthrobacter nitrophenolicus</name>
    <dbReference type="NCBI Taxonomy" id="683150"/>
    <lineage>
        <taxon>Bacteria</taxon>
        <taxon>Bacillati</taxon>
        <taxon>Actinomycetota</taxon>
        <taxon>Actinomycetes</taxon>
        <taxon>Micrococcales</taxon>
        <taxon>Micrococcaceae</taxon>
        <taxon>Arthrobacter</taxon>
    </lineage>
</organism>
<dbReference type="OrthoDB" id="9807356at2"/>
<dbReference type="Pfam" id="PF01075">
    <property type="entry name" value="Glyco_transf_9"/>
    <property type="match status" value="1"/>
</dbReference>
<dbReference type="GO" id="GO:0005829">
    <property type="term" value="C:cytosol"/>
    <property type="evidence" value="ECO:0007669"/>
    <property type="project" value="TreeGrafter"/>
</dbReference>
<dbReference type="RefSeq" id="WP_133347046.1">
    <property type="nucleotide sequence ID" value="NZ_SMZQ01000002.1"/>
</dbReference>
<keyword evidence="2 3" id="KW-0808">Transferase</keyword>
<evidence type="ECO:0000313" key="4">
    <source>
        <dbReference type="Proteomes" id="UP000294621"/>
    </source>
</evidence>
<dbReference type="AlphaFoldDB" id="A0A4V3B290"/>
<dbReference type="STRING" id="683150.G205_16402"/>
<dbReference type="PANTHER" id="PTHR30160">
    <property type="entry name" value="TETRAACYLDISACCHARIDE 4'-KINASE-RELATED"/>
    <property type="match status" value="1"/>
</dbReference>
<keyword evidence="1" id="KW-0328">Glycosyltransferase</keyword>
<evidence type="ECO:0000256" key="2">
    <source>
        <dbReference type="ARBA" id="ARBA00022679"/>
    </source>
</evidence>
<dbReference type="EMBL" id="SMZQ01000002">
    <property type="protein sequence ID" value="TDL39868.1"/>
    <property type="molecule type" value="Genomic_DNA"/>
</dbReference>
<dbReference type="PANTHER" id="PTHR30160:SF1">
    <property type="entry name" value="LIPOPOLYSACCHARIDE 1,2-N-ACETYLGLUCOSAMINETRANSFERASE-RELATED"/>
    <property type="match status" value="1"/>
</dbReference>
<dbReference type="GO" id="GO:0009244">
    <property type="term" value="P:lipopolysaccharide core region biosynthetic process"/>
    <property type="evidence" value="ECO:0007669"/>
    <property type="project" value="TreeGrafter"/>
</dbReference>
<dbReference type="InterPro" id="IPR051199">
    <property type="entry name" value="LPS_LOS_Heptosyltrfase"/>
</dbReference>
<evidence type="ECO:0000313" key="3">
    <source>
        <dbReference type="EMBL" id="TDL39868.1"/>
    </source>
</evidence>
<evidence type="ECO:0000256" key="1">
    <source>
        <dbReference type="ARBA" id="ARBA00022676"/>
    </source>
</evidence>
<dbReference type="Gene3D" id="3.40.50.2000">
    <property type="entry name" value="Glycogen Phosphorylase B"/>
    <property type="match status" value="2"/>
</dbReference>
<accession>A0A4V3B290</accession>
<protein>
    <submittedName>
        <fullName evidence="3">Glycosyltransferase family 9 protein</fullName>
    </submittedName>
</protein>